<accession>A0A0R3RD49</accession>
<dbReference type="STRING" id="42155.A0A0R3RD49"/>
<dbReference type="EMBL" id="UZAG01023377">
    <property type="protein sequence ID" value="VDO56539.1"/>
    <property type="molecule type" value="Genomic_DNA"/>
</dbReference>
<gene>
    <name evidence="1" type="ORF">BTMF_LOCUS15936</name>
</gene>
<name>A0A0R3RD49_9BILA</name>
<dbReference type="AlphaFoldDB" id="A0A0R3RD49"/>
<reference evidence="3" key="1">
    <citation type="submission" date="2017-02" db="UniProtKB">
        <authorList>
            <consortium name="WormBaseParasite"/>
        </authorList>
    </citation>
    <scope>IDENTIFICATION</scope>
</reference>
<evidence type="ECO:0000313" key="3">
    <source>
        <dbReference type="WBParaSite" id="BTMF_0001797201-mRNA-1"/>
    </source>
</evidence>
<dbReference type="Proteomes" id="UP000280834">
    <property type="component" value="Unassembled WGS sequence"/>
</dbReference>
<reference evidence="1 2" key="2">
    <citation type="submission" date="2018-11" db="EMBL/GenBank/DDBJ databases">
        <authorList>
            <consortium name="Pathogen Informatics"/>
        </authorList>
    </citation>
    <scope>NUCLEOTIDE SEQUENCE [LARGE SCALE GENOMIC DNA]</scope>
</reference>
<sequence>MEALSAMAPEQRIIVMQFLNEVREKHLSNDVKDDQSIWKLLTDKLQFNTSYLDNSTQSALLKYYKRFLGGNMNELLTHHEKDEFDTKCRMLKETDPEAAKDYVINGLCDLIERSDNLQYCGHQKKLTRSQVLGEISRYLNSVLIDDVNKAVSCGTNAFAIPPCIGSLHLYENIQVDNLLKEMKLIIQ</sequence>
<protein>
    <submittedName>
        <fullName evidence="3">MIR domain-containing protein</fullName>
    </submittedName>
</protein>
<evidence type="ECO:0000313" key="1">
    <source>
        <dbReference type="EMBL" id="VDO56539.1"/>
    </source>
</evidence>
<evidence type="ECO:0000313" key="2">
    <source>
        <dbReference type="Proteomes" id="UP000280834"/>
    </source>
</evidence>
<dbReference type="WBParaSite" id="BTMF_0001797201-mRNA-1">
    <property type="protein sequence ID" value="BTMF_0001797201-mRNA-1"/>
    <property type="gene ID" value="BTMF_0001797201"/>
</dbReference>
<organism evidence="3">
    <name type="scientific">Brugia timori</name>
    <dbReference type="NCBI Taxonomy" id="42155"/>
    <lineage>
        <taxon>Eukaryota</taxon>
        <taxon>Metazoa</taxon>
        <taxon>Ecdysozoa</taxon>
        <taxon>Nematoda</taxon>
        <taxon>Chromadorea</taxon>
        <taxon>Rhabditida</taxon>
        <taxon>Spirurina</taxon>
        <taxon>Spiruromorpha</taxon>
        <taxon>Filarioidea</taxon>
        <taxon>Onchocercidae</taxon>
        <taxon>Brugia</taxon>
    </lineage>
</organism>
<proteinExistence type="predicted"/>
<keyword evidence="2" id="KW-1185">Reference proteome</keyword>